<dbReference type="SUPFAM" id="SSF48208">
    <property type="entry name" value="Six-hairpin glycosidases"/>
    <property type="match status" value="1"/>
</dbReference>
<dbReference type="Pfam" id="PF14614">
    <property type="entry name" value="DUF4450"/>
    <property type="match status" value="1"/>
</dbReference>
<proteinExistence type="predicted"/>
<keyword evidence="4" id="KW-1185">Reference proteome</keyword>
<evidence type="ECO:0000313" key="3">
    <source>
        <dbReference type="EMBL" id="SIN80773.1"/>
    </source>
</evidence>
<dbReference type="AlphaFoldDB" id="A0A1N6ECQ2"/>
<dbReference type="Gene3D" id="1.50.10.10">
    <property type="match status" value="1"/>
</dbReference>
<dbReference type="EMBL" id="FSRQ01000001">
    <property type="protein sequence ID" value="SIN80773.1"/>
    <property type="molecule type" value="Genomic_DNA"/>
</dbReference>
<dbReference type="InterPro" id="IPR012341">
    <property type="entry name" value="6hp_glycosidase-like_sf"/>
</dbReference>
<dbReference type="InterPro" id="IPR028028">
    <property type="entry name" value="DUF4450"/>
</dbReference>
<feature type="chain" id="PRO_5013269406" description="Alpha-L-rhamnosidase six-hairpin glycosidase domain-containing protein" evidence="1">
    <location>
        <begin position="33"/>
        <end position="1213"/>
    </location>
</feature>
<name>A0A1N6ECQ2_9FLAO</name>
<reference evidence="4" key="1">
    <citation type="submission" date="2016-12" db="EMBL/GenBank/DDBJ databases">
        <authorList>
            <person name="Varghese N."/>
            <person name="Submissions S."/>
        </authorList>
    </citation>
    <scope>NUCLEOTIDE SEQUENCE [LARGE SCALE GENOMIC DNA]</scope>
    <source>
        <strain evidence="4">DSM 16779</strain>
    </source>
</reference>
<evidence type="ECO:0000256" key="1">
    <source>
        <dbReference type="SAM" id="SignalP"/>
    </source>
</evidence>
<dbReference type="InterPro" id="IPR008928">
    <property type="entry name" value="6-hairpin_glycosidase_sf"/>
</dbReference>
<dbReference type="Proteomes" id="UP000184782">
    <property type="component" value="Unassembled WGS sequence"/>
</dbReference>
<accession>A0A1N6ECQ2</accession>
<evidence type="ECO:0000313" key="4">
    <source>
        <dbReference type="Proteomes" id="UP000184782"/>
    </source>
</evidence>
<feature type="domain" description="Alpha-L-rhamnosidase six-hairpin glycosidase" evidence="2">
    <location>
        <begin position="434"/>
        <end position="538"/>
    </location>
</feature>
<organism evidence="3 4">
    <name type="scientific">Chryseobacterium scophthalmum</name>
    <dbReference type="NCBI Taxonomy" id="59733"/>
    <lineage>
        <taxon>Bacteria</taxon>
        <taxon>Pseudomonadati</taxon>
        <taxon>Bacteroidota</taxon>
        <taxon>Flavobacteriia</taxon>
        <taxon>Flavobacteriales</taxon>
        <taxon>Weeksellaceae</taxon>
        <taxon>Chryseobacterium group</taxon>
        <taxon>Chryseobacterium</taxon>
    </lineage>
</organism>
<feature type="signal peptide" evidence="1">
    <location>
        <begin position="1"/>
        <end position="32"/>
    </location>
</feature>
<dbReference type="GO" id="GO:0005975">
    <property type="term" value="P:carbohydrate metabolic process"/>
    <property type="evidence" value="ECO:0007669"/>
    <property type="project" value="InterPro"/>
</dbReference>
<dbReference type="InterPro" id="IPR035396">
    <property type="entry name" value="Bac_rhamnosid6H"/>
</dbReference>
<evidence type="ECO:0000259" key="2">
    <source>
        <dbReference type="Pfam" id="PF17389"/>
    </source>
</evidence>
<gene>
    <name evidence="3" type="ORF">SAMN05421769_0169</name>
</gene>
<sequence length="1213" mass="138432">MNLVFSTTKNKMRKTTLLAGLLVLSTLSHSFAQSKHWQNKERELHYKEDKGDFLLVNGKYRFNRALYGDNRASRVEAGDLPEFALYLPGMGGNLQFVIQKGNSTKKLIEADKIETRYRPGSMLYEIKDPILGTGSLKLTVLAQAKEEGLVLKMETANVDSSTKIYAIYGGASGTTFSRNGDIGADPESGFYLLPEYCLNNQFQALKNQFQLNYLNKKKEIQIVNGNFSNVPFLQMTDAKTLENLSSFTQNKIDKSPIIYATYSSQKQPSYIQVSKGKSAKNFSDEELKNIFDKAEKARLTLTNRIQLKTPDADLNNFGANLAVAADGIWESPTFLHGAVAWRMRLNAWRGAYTANALSWHDRAKEHFESYTNSQVLKPNSAPVEMDTLLHLARSAEKMGTSVFSSGYISRNPNDNSKPHHYDMNLVFFDQMFSHFNYTGDKEFLKKMWPTMVRHMDWEKRNFKRGDLYDAYAAIWASDALQYSGGKVTHTSAYNYRANREMSKLAKIIGENPQPYEQEADAILKAMKNELWIKNKGYFSEYKDALGNQIVHDKPGIWSIYHVSDAFILNEFEDYQNLQYINNHTPKIPITIKGADNKDYFTLATTNWQPYDWSINNVALAENLQTALAYWQAGRNEDAYQLWKGNLVESMYYGISPGNFEQLSHYDAFRGELYRDFADPIGVASRTLTEGLFGVYPNLLENKISIKPGFPKDWNSAELKLLDWDYQFKRNSKKTEYFFNSKYQNQVALEMQIPVNYSNIKSVKVNGKNVDWKIKPNSILQPIIQFTTPTGKDFKIEINYSGEELKNEQTDYINYISENLQLNFDSKKKIKQVYDPQGLIKNSPPLEGWIRPKGEDGVVKNQFNLVQEESKGTFFVQVEQNGTTWWQPVNVDIRFPLETKWVNKKLQIQSKSSNPINGKLTVNGLNKPFSIQKNQNSLIEIPLNYLSKGTNSIDLEYNGIKQNIEIIDWEIENQGQFNNISLSSKYNEKVTEIFNQKYLSPRLEVPTLQLPWQGIGNWCYPLITAQIDDSGLMNKRKNGKVDFLGIPFLIDKTDKNIAFASQWDNYPESIEIPLNGKGKKIYFLMAGSTNPMQSQIVNGTIIVQYIDGSTSELELKNPTNWWPIEQDLFDDNFAFEIPDDKIPYRVKLKTGELYKGGTLSKYSSIKGFTDRQVDGGAATILDLPIDANKELKSIKLTAVSNDVVIGMMSATVLR</sequence>
<dbReference type="Pfam" id="PF17389">
    <property type="entry name" value="Bac_rhamnosid6H"/>
    <property type="match status" value="1"/>
</dbReference>
<keyword evidence="1" id="KW-0732">Signal</keyword>
<protein>
    <recommendedName>
        <fullName evidence="2">Alpha-L-rhamnosidase six-hairpin glycosidase domain-containing protein</fullName>
    </recommendedName>
</protein>
<dbReference type="STRING" id="59733.SAMN05421769_0169"/>